<gene>
    <name evidence="1" type="ORF">HPP92_027184</name>
</gene>
<comment type="caution">
    <text evidence="1">The sequence shown here is derived from an EMBL/GenBank/DDBJ whole genome shotgun (WGS) entry which is preliminary data.</text>
</comment>
<evidence type="ECO:0000313" key="2">
    <source>
        <dbReference type="Proteomes" id="UP000639772"/>
    </source>
</evidence>
<organism evidence="1 2">
    <name type="scientific">Vanilla planifolia</name>
    <name type="common">Vanilla</name>
    <dbReference type="NCBI Taxonomy" id="51239"/>
    <lineage>
        <taxon>Eukaryota</taxon>
        <taxon>Viridiplantae</taxon>
        <taxon>Streptophyta</taxon>
        <taxon>Embryophyta</taxon>
        <taxon>Tracheophyta</taxon>
        <taxon>Spermatophyta</taxon>
        <taxon>Magnoliopsida</taxon>
        <taxon>Liliopsida</taxon>
        <taxon>Asparagales</taxon>
        <taxon>Orchidaceae</taxon>
        <taxon>Vanilloideae</taxon>
        <taxon>Vanilleae</taxon>
        <taxon>Vanilla</taxon>
    </lineage>
</organism>
<accession>A0A835PCK6</accession>
<dbReference type="EMBL" id="JADCNM010000166">
    <property type="protein sequence ID" value="KAG0449641.1"/>
    <property type="molecule type" value="Genomic_DNA"/>
</dbReference>
<evidence type="ECO:0000313" key="1">
    <source>
        <dbReference type="EMBL" id="KAG0449641.1"/>
    </source>
</evidence>
<proteinExistence type="predicted"/>
<name>A0A835PCK6_VANPL</name>
<sequence>MQIVERLRGCWVPHIKVIQQLVGVQTVQGRKRSKKNKPLIVVGAGVNFTVRANEVVSLNSVPVSESGSSTAALSTSSSVTQAAVGSLPQFVWY</sequence>
<dbReference type="AlphaFoldDB" id="A0A835PCK6"/>
<reference evidence="1 2" key="1">
    <citation type="journal article" date="2020" name="Nat. Food">
        <title>A phased Vanilla planifolia genome enables genetic improvement of flavour and production.</title>
        <authorList>
            <person name="Hasing T."/>
            <person name="Tang H."/>
            <person name="Brym M."/>
            <person name="Khazi F."/>
            <person name="Huang T."/>
            <person name="Chambers A.H."/>
        </authorList>
    </citation>
    <scope>NUCLEOTIDE SEQUENCE [LARGE SCALE GENOMIC DNA]</scope>
    <source>
        <tissue evidence="1">Leaf</tissue>
    </source>
</reference>
<protein>
    <submittedName>
        <fullName evidence="1">Uncharacterized protein</fullName>
    </submittedName>
</protein>
<feature type="non-terminal residue" evidence="1">
    <location>
        <position position="1"/>
    </location>
</feature>
<dbReference type="Proteomes" id="UP000639772">
    <property type="component" value="Unassembled WGS sequence"/>
</dbReference>